<dbReference type="PROSITE" id="PS51385">
    <property type="entry name" value="YJEF_N"/>
    <property type="match status" value="1"/>
</dbReference>
<evidence type="ECO:0000256" key="10">
    <source>
        <dbReference type="ARBA" id="ARBA00023027"/>
    </source>
</evidence>
<evidence type="ECO:0000259" key="21">
    <source>
        <dbReference type="PROSITE" id="PS51385"/>
    </source>
</evidence>
<evidence type="ECO:0000256" key="2">
    <source>
        <dbReference type="ARBA" id="ARBA00000909"/>
    </source>
</evidence>
<dbReference type="NCBIfam" id="TIGR00196">
    <property type="entry name" value="yjeF_cterm"/>
    <property type="match status" value="1"/>
</dbReference>
<evidence type="ECO:0000256" key="16">
    <source>
        <dbReference type="ARBA" id="ARBA00049209"/>
    </source>
</evidence>
<feature type="binding site" evidence="18">
    <location>
        <position position="164"/>
    </location>
    <ligand>
        <name>K(+)</name>
        <dbReference type="ChEBI" id="CHEBI:29103"/>
    </ligand>
</feature>
<evidence type="ECO:0000256" key="7">
    <source>
        <dbReference type="ARBA" id="ARBA00022840"/>
    </source>
</evidence>
<feature type="binding site" evidence="18">
    <location>
        <begin position="56"/>
        <end position="60"/>
    </location>
    <ligand>
        <name>(6S)-NADPHX</name>
        <dbReference type="ChEBI" id="CHEBI:64076"/>
    </ligand>
</feature>
<evidence type="ECO:0000256" key="14">
    <source>
        <dbReference type="ARBA" id="ARBA00025153"/>
    </source>
</evidence>
<dbReference type="InterPro" id="IPR017953">
    <property type="entry name" value="Carbohydrate_kinase_pred_CS"/>
</dbReference>
<comment type="catalytic activity">
    <reaction evidence="15 17 19">
        <text>(6S)-NADHX + ADP = AMP + phosphate + NADH + H(+)</text>
        <dbReference type="Rhea" id="RHEA:32223"/>
        <dbReference type="ChEBI" id="CHEBI:15378"/>
        <dbReference type="ChEBI" id="CHEBI:43474"/>
        <dbReference type="ChEBI" id="CHEBI:57945"/>
        <dbReference type="ChEBI" id="CHEBI:64074"/>
        <dbReference type="ChEBI" id="CHEBI:456215"/>
        <dbReference type="ChEBI" id="CHEBI:456216"/>
        <dbReference type="EC" id="4.2.1.136"/>
    </reaction>
</comment>
<dbReference type="GO" id="GO:0110051">
    <property type="term" value="P:metabolite repair"/>
    <property type="evidence" value="ECO:0007669"/>
    <property type="project" value="TreeGrafter"/>
</dbReference>
<dbReference type="Gene3D" id="3.40.1190.20">
    <property type="match status" value="1"/>
</dbReference>
<evidence type="ECO:0000313" key="22">
    <source>
        <dbReference type="EMBL" id="OMH41329.1"/>
    </source>
</evidence>
<dbReference type="GO" id="GO:0052855">
    <property type="term" value="F:ADP-dependent NAD(P)H-hydrate dehydratase activity"/>
    <property type="evidence" value="ECO:0007669"/>
    <property type="project" value="UniProtKB-UniRule"/>
</dbReference>
<dbReference type="PANTHER" id="PTHR12592:SF0">
    <property type="entry name" value="ATP-DEPENDENT (S)-NAD(P)H-HYDRATE DEHYDRATASE"/>
    <property type="match status" value="1"/>
</dbReference>
<keyword evidence="11 18" id="KW-0413">Isomerase</keyword>
<comment type="function">
    <text evidence="18">Catalyzes the epimerization of the S- and R-forms of NAD(P)HX, a damaged form of NAD(P)H that is a result of enzymatic or heat-dependent hydration. This is a prerequisite for the S-specific NAD(P)H-hydrate dehydratase to allow the repair of both epimers of NAD(P)HX.</text>
</comment>
<dbReference type="InterPro" id="IPR036652">
    <property type="entry name" value="YjeF_N_dom_sf"/>
</dbReference>
<comment type="similarity">
    <text evidence="3 19">In the N-terminal section; belongs to the NnrE/AIBP family.</text>
</comment>
<evidence type="ECO:0000256" key="18">
    <source>
        <dbReference type="HAMAP-Rule" id="MF_01966"/>
    </source>
</evidence>
<feature type="binding site" evidence="17">
    <location>
        <position position="455"/>
    </location>
    <ligand>
        <name>(6S)-NADPHX</name>
        <dbReference type="ChEBI" id="CHEBI:64076"/>
    </ligand>
</feature>
<name>A0A1R1MNK4_9BACT</name>
<dbReference type="EC" id="4.2.1.136" evidence="19"/>
<dbReference type="InterPro" id="IPR030677">
    <property type="entry name" value="Nnr"/>
</dbReference>
<evidence type="ECO:0000256" key="15">
    <source>
        <dbReference type="ARBA" id="ARBA00048238"/>
    </source>
</evidence>
<evidence type="ECO:0000256" key="6">
    <source>
        <dbReference type="ARBA" id="ARBA00022741"/>
    </source>
</evidence>
<dbReference type="NCBIfam" id="TIGR00197">
    <property type="entry name" value="yjeF_nterm"/>
    <property type="match status" value="1"/>
</dbReference>
<dbReference type="Pfam" id="PF01256">
    <property type="entry name" value="Carb_kinase"/>
    <property type="match status" value="1"/>
</dbReference>
<reference evidence="22 23" key="1">
    <citation type="submission" date="2016-10" db="EMBL/GenBank/DDBJ databases">
        <title>Genome sequence of a sulfur-reducing bacterium Desulfurobacterium indicum K6013.</title>
        <authorList>
            <person name="Cao J."/>
            <person name="Shao Z."/>
            <person name="Alain K."/>
            <person name="Jebbar M."/>
        </authorList>
    </citation>
    <scope>NUCLEOTIDE SEQUENCE [LARGE SCALE GENOMIC DNA]</scope>
    <source>
        <strain evidence="22 23">K6013</strain>
    </source>
</reference>
<feature type="binding site" evidence="18">
    <location>
        <position position="128"/>
    </location>
    <ligand>
        <name>K(+)</name>
        <dbReference type="ChEBI" id="CHEBI:29103"/>
    </ligand>
</feature>
<comment type="subunit">
    <text evidence="17">Homotetramer.</text>
</comment>
<dbReference type="GO" id="GO:0046872">
    <property type="term" value="F:metal ion binding"/>
    <property type="evidence" value="ECO:0007669"/>
    <property type="project" value="UniProtKB-UniRule"/>
</dbReference>
<feature type="binding site" evidence="17">
    <location>
        <position position="264"/>
    </location>
    <ligand>
        <name>(6S)-NADPHX</name>
        <dbReference type="ChEBI" id="CHEBI:64076"/>
    </ligand>
</feature>
<comment type="catalytic activity">
    <reaction evidence="1 18 19">
        <text>(6R)-NADHX = (6S)-NADHX</text>
        <dbReference type="Rhea" id="RHEA:32215"/>
        <dbReference type="ChEBI" id="CHEBI:64074"/>
        <dbReference type="ChEBI" id="CHEBI:64075"/>
        <dbReference type="EC" id="5.1.99.6"/>
    </reaction>
</comment>
<dbReference type="SUPFAM" id="SSF64153">
    <property type="entry name" value="YjeF N-terminal domain-like"/>
    <property type="match status" value="1"/>
</dbReference>
<dbReference type="InterPro" id="IPR000631">
    <property type="entry name" value="CARKD"/>
</dbReference>
<comment type="catalytic activity">
    <reaction evidence="2 18 19">
        <text>(6R)-NADPHX = (6S)-NADPHX</text>
        <dbReference type="Rhea" id="RHEA:32227"/>
        <dbReference type="ChEBI" id="CHEBI:64076"/>
        <dbReference type="ChEBI" id="CHEBI:64077"/>
        <dbReference type="EC" id="5.1.99.6"/>
    </reaction>
</comment>
<keyword evidence="8 17" id="KW-0521">NADP</keyword>
<evidence type="ECO:0000256" key="9">
    <source>
        <dbReference type="ARBA" id="ARBA00022958"/>
    </source>
</evidence>
<dbReference type="PIRSF" id="PIRSF017184">
    <property type="entry name" value="Nnr"/>
    <property type="match status" value="1"/>
</dbReference>
<evidence type="ECO:0000256" key="13">
    <source>
        <dbReference type="ARBA" id="ARBA00023268"/>
    </source>
</evidence>
<dbReference type="Proteomes" id="UP000187408">
    <property type="component" value="Unassembled WGS sequence"/>
</dbReference>
<dbReference type="CDD" id="cd01171">
    <property type="entry name" value="YXKO-related"/>
    <property type="match status" value="1"/>
</dbReference>
<evidence type="ECO:0000259" key="20">
    <source>
        <dbReference type="PROSITE" id="PS51383"/>
    </source>
</evidence>
<keyword evidence="12 17" id="KW-0456">Lyase</keyword>
<feature type="binding site" evidence="17">
    <location>
        <begin position="425"/>
        <end position="429"/>
    </location>
    <ligand>
        <name>AMP</name>
        <dbReference type="ChEBI" id="CHEBI:456215"/>
    </ligand>
</feature>
<comment type="similarity">
    <text evidence="17">Belongs to the NnrD/CARKD family.</text>
</comment>
<comment type="catalytic activity">
    <reaction evidence="16 17 19">
        <text>(6S)-NADPHX + ADP = AMP + phosphate + NADPH + H(+)</text>
        <dbReference type="Rhea" id="RHEA:32235"/>
        <dbReference type="ChEBI" id="CHEBI:15378"/>
        <dbReference type="ChEBI" id="CHEBI:43474"/>
        <dbReference type="ChEBI" id="CHEBI:57783"/>
        <dbReference type="ChEBI" id="CHEBI:64076"/>
        <dbReference type="ChEBI" id="CHEBI:456215"/>
        <dbReference type="ChEBI" id="CHEBI:456216"/>
        <dbReference type="EC" id="4.2.1.136"/>
    </reaction>
</comment>
<keyword evidence="9 18" id="KW-0630">Potassium</keyword>
<accession>A0A1R1MNK4</accession>
<dbReference type="GO" id="GO:0052856">
    <property type="term" value="F:NAD(P)HX epimerase activity"/>
    <property type="evidence" value="ECO:0007669"/>
    <property type="project" value="UniProtKB-UniRule"/>
</dbReference>
<feature type="binding site" evidence="18">
    <location>
        <position position="143"/>
    </location>
    <ligand>
        <name>(6S)-NADPHX</name>
        <dbReference type="ChEBI" id="CHEBI:64076"/>
    </ligand>
</feature>
<gene>
    <name evidence="17" type="primary">nnrD</name>
    <name evidence="18" type="synonym">nnrE</name>
    <name evidence="22" type="ORF">BLW93_00125</name>
</gene>
<evidence type="ECO:0000256" key="5">
    <source>
        <dbReference type="ARBA" id="ARBA00022723"/>
    </source>
</evidence>
<dbReference type="InterPro" id="IPR004443">
    <property type="entry name" value="YjeF_N_dom"/>
</dbReference>
<evidence type="ECO:0000256" key="8">
    <source>
        <dbReference type="ARBA" id="ARBA00022857"/>
    </source>
</evidence>
<dbReference type="SUPFAM" id="SSF53613">
    <property type="entry name" value="Ribokinase-like"/>
    <property type="match status" value="1"/>
</dbReference>
<keyword evidence="13" id="KW-0511">Multifunctional enzyme</keyword>
<dbReference type="RefSeq" id="WP_076712079.1">
    <property type="nucleotide sequence ID" value="NZ_MOEN01000001.1"/>
</dbReference>
<dbReference type="PROSITE" id="PS01050">
    <property type="entry name" value="YJEF_C_2"/>
    <property type="match status" value="1"/>
</dbReference>
<dbReference type="AlphaFoldDB" id="A0A1R1MNK4"/>
<evidence type="ECO:0000256" key="12">
    <source>
        <dbReference type="ARBA" id="ARBA00023239"/>
    </source>
</evidence>
<feature type="binding site" evidence="17">
    <location>
        <position position="337"/>
    </location>
    <ligand>
        <name>(6S)-NADPHX</name>
        <dbReference type="ChEBI" id="CHEBI:64076"/>
    </ligand>
</feature>
<comment type="function">
    <text evidence="14 19">Bifunctional enzyme that catalyzes the epimerization of the S- and R-forms of NAD(P)HX and the dehydration of the S-form of NAD(P)HX at the expense of ADP, which is converted to AMP. This allows the repair of both epimers of NAD(P)HX, a damaged form of NAD(P)H that is a result of enzymatic or heat-dependent hydration.</text>
</comment>
<feature type="binding site" evidence="18">
    <location>
        <position position="57"/>
    </location>
    <ligand>
        <name>K(+)</name>
        <dbReference type="ChEBI" id="CHEBI:29103"/>
    </ligand>
</feature>
<comment type="cofactor">
    <cofactor evidence="17">
        <name>Mg(2+)</name>
        <dbReference type="ChEBI" id="CHEBI:18420"/>
    </cofactor>
</comment>
<evidence type="ECO:0000256" key="11">
    <source>
        <dbReference type="ARBA" id="ARBA00023235"/>
    </source>
</evidence>
<feature type="binding site" evidence="18">
    <location>
        <position position="161"/>
    </location>
    <ligand>
        <name>(6S)-NADPHX</name>
        <dbReference type="ChEBI" id="CHEBI:64076"/>
    </ligand>
</feature>
<comment type="similarity">
    <text evidence="4 19">In the C-terminal section; belongs to the NnrD/CARKD family.</text>
</comment>
<dbReference type="STRING" id="1914305.BLW93_00125"/>
<comment type="similarity">
    <text evidence="18">Belongs to the NnrE/AIBP family.</text>
</comment>
<keyword evidence="7 17" id="KW-0067">ATP-binding</keyword>
<dbReference type="HAMAP" id="MF_01965">
    <property type="entry name" value="NADHX_dehydratase"/>
    <property type="match status" value="1"/>
</dbReference>
<dbReference type="HAMAP" id="MF_01966">
    <property type="entry name" value="NADHX_epimerase"/>
    <property type="match status" value="1"/>
</dbReference>
<keyword evidence="6 17" id="KW-0547">Nucleotide-binding</keyword>
<dbReference type="Pfam" id="PF03853">
    <property type="entry name" value="YjeF_N"/>
    <property type="match status" value="1"/>
</dbReference>
<organism evidence="22 23">
    <name type="scientific">Desulfurobacterium indicum</name>
    <dbReference type="NCBI Taxonomy" id="1914305"/>
    <lineage>
        <taxon>Bacteria</taxon>
        <taxon>Pseudomonadati</taxon>
        <taxon>Aquificota</taxon>
        <taxon>Aquificia</taxon>
        <taxon>Desulfurobacteriales</taxon>
        <taxon>Desulfurobacteriaceae</taxon>
        <taxon>Desulfurobacterium</taxon>
    </lineage>
</organism>
<dbReference type="PROSITE" id="PS51383">
    <property type="entry name" value="YJEF_C_3"/>
    <property type="match status" value="1"/>
</dbReference>
<evidence type="ECO:0000256" key="17">
    <source>
        <dbReference type="HAMAP-Rule" id="MF_01965"/>
    </source>
</evidence>
<feature type="domain" description="YjeF N-terminal" evidence="21">
    <location>
        <begin position="9"/>
        <end position="219"/>
    </location>
</feature>
<sequence>MFVLKASEMGIMDKETIEGVGIPGIVLMENAARGVASVIKKKIPGRKAVIVCGKGNNGGDGLAVARNLINSGYDVKIFLLSEPGNLKGDARINYDVLRGMKVQIVSVKREIDLGDLFSECENADFIVDAIFGTGLSKPVEGFYAAVIDIINKSRTPVISVDIPSGLFADTGVLPEGTFIKANVTVTFAFPKLVHIMAPACKYVGDVFVVDISIPAKISERHNPGRYVLTRDKVFDVFPGRDINSHKYNFGFLAVVGGSCGKTGAPSMSALAALRTGVGLVSAIVPRDLNFVFEVKLTEPMTIPIMSAERGHFNANSVDEVVTSLKNSKFTAVAIGPGLGWNRDTEVFVKEILENVDLPFVIDADGLNSLSKNVDILKNLKKTAILTPHGGEFSRLTGLPTSEIVADPVTHAVNFAKEHGVVVVLKGGRTVVATPEGKAFINIIGNPGMATAGTGDVLTGIIGAFVAMGISAEKAATAGVFLHSLAGDMAKEKFGQESLVATDLIELLPEAIKLLKQPLSEGTEIPFVSSMREIVGV</sequence>
<keyword evidence="23" id="KW-1185">Reference proteome</keyword>
<dbReference type="Gene3D" id="3.40.50.10260">
    <property type="entry name" value="YjeF N-terminal domain"/>
    <property type="match status" value="1"/>
</dbReference>
<dbReference type="OrthoDB" id="9806925at2"/>
<dbReference type="EMBL" id="MOEN01000001">
    <property type="protein sequence ID" value="OMH41329.1"/>
    <property type="molecule type" value="Genomic_DNA"/>
</dbReference>
<evidence type="ECO:0000256" key="3">
    <source>
        <dbReference type="ARBA" id="ARBA00006001"/>
    </source>
</evidence>
<comment type="caution">
    <text evidence="22">The sequence shown here is derived from an EMBL/GenBank/DDBJ whole genome shotgun (WGS) entry which is preliminary data.</text>
</comment>
<evidence type="ECO:0000256" key="19">
    <source>
        <dbReference type="PIRNR" id="PIRNR017184"/>
    </source>
</evidence>
<proteinExistence type="inferred from homology"/>
<evidence type="ECO:0000256" key="4">
    <source>
        <dbReference type="ARBA" id="ARBA00009524"/>
    </source>
</evidence>
<feature type="binding site" evidence="18">
    <location>
        <begin position="132"/>
        <end position="138"/>
    </location>
    <ligand>
        <name>(6S)-NADPHX</name>
        <dbReference type="ChEBI" id="CHEBI:64076"/>
    </ligand>
</feature>
<dbReference type="PROSITE" id="PS01049">
    <property type="entry name" value="YJEF_C_1"/>
    <property type="match status" value="1"/>
</dbReference>
<keyword evidence="10 17" id="KW-0520">NAD</keyword>
<dbReference type="InterPro" id="IPR029056">
    <property type="entry name" value="Ribokinase-like"/>
</dbReference>
<feature type="binding site" evidence="17">
    <location>
        <position position="454"/>
    </location>
    <ligand>
        <name>AMP</name>
        <dbReference type="ChEBI" id="CHEBI:456215"/>
    </ligand>
</feature>
<dbReference type="GO" id="GO:0046496">
    <property type="term" value="P:nicotinamide nucleotide metabolic process"/>
    <property type="evidence" value="ECO:0007669"/>
    <property type="project" value="UniProtKB-UniRule"/>
</dbReference>
<comment type="cofactor">
    <cofactor evidence="18 19">
        <name>K(+)</name>
        <dbReference type="ChEBI" id="CHEBI:29103"/>
    </cofactor>
    <text evidence="18 19">Binds 1 potassium ion per subunit.</text>
</comment>
<feature type="binding site" evidence="17">
    <location>
        <position position="388"/>
    </location>
    <ligand>
        <name>(6S)-NADPHX</name>
        <dbReference type="ChEBI" id="CHEBI:64076"/>
    </ligand>
</feature>
<protein>
    <recommendedName>
        <fullName evidence="19">Bifunctional NAD(P)H-hydrate repair enzyme</fullName>
    </recommendedName>
    <alternativeName>
        <fullName evidence="19">Nicotinamide nucleotide repair protein</fullName>
    </alternativeName>
    <domain>
        <recommendedName>
            <fullName evidence="19">ADP-dependent (S)-NAD(P)H-hydrate dehydratase</fullName>
            <ecNumber evidence="19">4.2.1.136</ecNumber>
        </recommendedName>
        <alternativeName>
            <fullName evidence="19">ADP-dependent NAD(P)HX dehydratase</fullName>
        </alternativeName>
    </domain>
    <domain>
        <recommendedName>
            <fullName evidence="19">NAD(P)H-hydrate epimerase</fullName>
            <ecNumber evidence="19">5.1.99.6</ecNumber>
        </recommendedName>
    </domain>
</protein>
<dbReference type="EC" id="5.1.99.6" evidence="19"/>
<evidence type="ECO:0000313" key="23">
    <source>
        <dbReference type="Proteomes" id="UP000187408"/>
    </source>
</evidence>
<feature type="domain" description="YjeF C-terminal" evidence="20">
    <location>
        <begin position="229"/>
        <end position="514"/>
    </location>
</feature>
<dbReference type="PANTHER" id="PTHR12592">
    <property type="entry name" value="ATP-DEPENDENT (S)-NAD(P)H-HYDRATE DEHYDRATASE FAMILY MEMBER"/>
    <property type="match status" value="1"/>
</dbReference>
<keyword evidence="5 18" id="KW-0479">Metal-binding</keyword>
<evidence type="ECO:0000256" key="1">
    <source>
        <dbReference type="ARBA" id="ARBA00000013"/>
    </source>
</evidence>
<comment type="function">
    <text evidence="17">Catalyzes the dehydration of the S-form of NAD(P)HX at the expense of ADP, which is converted to AMP. Together with NAD(P)HX epimerase, which catalyzes the epimerization of the S- and R-forms, the enzyme allows the repair of both epimers of NAD(P)HX, a damaged form of NAD(P)H that is a result of enzymatic or heat-dependent hydration.</text>
</comment>
<dbReference type="GO" id="GO:0005524">
    <property type="term" value="F:ATP binding"/>
    <property type="evidence" value="ECO:0007669"/>
    <property type="project" value="UniProtKB-UniRule"/>
</dbReference>